<keyword evidence="1" id="KW-0560">Oxidoreductase</keyword>
<organism evidence="4 7">
    <name type="scientific">Pseudomonas amygdali pv. eriobotryae</name>
    <dbReference type="NCBI Taxonomy" id="129137"/>
    <lineage>
        <taxon>Bacteria</taxon>
        <taxon>Pseudomonadati</taxon>
        <taxon>Pseudomonadota</taxon>
        <taxon>Gammaproteobacteria</taxon>
        <taxon>Pseudomonadales</taxon>
        <taxon>Pseudomonadaceae</taxon>
        <taxon>Pseudomonas</taxon>
        <taxon>Pseudomonas amygdali</taxon>
    </lineage>
</organism>
<evidence type="ECO:0000313" key="4">
    <source>
        <dbReference type="EMBL" id="KPX31918.1"/>
    </source>
</evidence>
<evidence type="ECO:0000256" key="1">
    <source>
        <dbReference type="ARBA" id="ARBA00023002"/>
    </source>
</evidence>
<gene>
    <name evidence="4" type="ORF">ALO70_02041</name>
    <name evidence="6" type="ORF">ALQ39_00587</name>
    <name evidence="5" type="ORF">ALQ86_01752</name>
    <name evidence="3" type="ORF">PSE10A_53150</name>
</gene>
<dbReference type="EMBL" id="RBOA01000470">
    <property type="protein sequence ID" value="RML95288.1"/>
    <property type="molecule type" value="Genomic_DNA"/>
</dbReference>
<reference evidence="3" key="3">
    <citation type="submission" date="2020-09" db="EMBL/GenBank/DDBJ databases">
        <title>Pseudomonas syringae pv. eriobotryae genome sequence causing loquat canker disease.</title>
        <authorList>
            <person name="Fukuda S."/>
            <person name="Tashiro H."/>
            <person name="Nagano Y."/>
        </authorList>
    </citation>
    <scope>NUCLEOTIDE SEQUENCE</scope>
    <source>
        <strain evidence="3">AM001</strain>
    </source>
</reference>
<dbReference type="InterPro" id="IPR036188">
    <property type="entry name" value="FAD/NAD-bd_sf"/>
</dbReference>
<dbReference type="SUPFAM" id="SSF51905">
    <property type="entry name" value="FAD/NAD(P)-binding domain"/>
    <property type="match status" value="1"/>
</dbReference>
<dbReference type="Pfam" id="PF01266">
    <property type="entry name" value="DAO"/>
    <property type="match status" value="1"/>
</dbReference>
<feature type="domain" description="FAD dependent oxidoreductase" evidence="2">
    <location>
        <begin position="9"/>
        <end position="398"/>
    </location>
</feature>
<name>A0A0P9SXW8_PSEA0</name>
<proteinExistence type="predicted"/>
<dbReference type="InterPro" id="IPR006076">
    <property type="entry name" value="FAD-dep_OxRdtase"/>
</dbReference>
<dbReference type="EMBL" id="BMZW01000051">
    <property type="protein sequence ID" value="GFZ62804.1"/>
    <property type="molecule type" value="Genomic_DNA"/>
</dbReference>
<dbReference type="PATRIC" id="fig|129137.4.peg.2958"/>
<dbReference type="EMBL" id="RBPV01000534">
    <property type="protein sequence ID" value="RMO48401.1"/>
    <property type="molecule type" value="Genomic_DNA"/>
</dbReference>
<accession>A0A0P9SXW8</accession>
<dbReference type="SUPFAM" id="SSF54373">
    <property type="entry name" value="FAD-linked reductases, C-terminal domain"/>
    <property type="match status" value="1"/>
</dbReference>
<evidence type="ECO:0000313" key="9">
    <source>
        <dbReference type="Proteomes" id="UP000275613"/>
    </source>
</evidence>
<dbReference type="PANTHER" id="PTHR13847:SF289">
    <property type="entry name" value="GLYCINE OXIDASE"/>
    <property type="match status" value="1"/>
</dbReference>
<evidence type="ECO:0000313" key="3">
    <source>
        <dbReference type="EMBL" id="GFZ62804.1"/>
    </source>
</evidence>
<dbReference type="Proteomes" id="UP000630864">
    <property type="component" value="Unassembled WGS sequence"/>
</dbReference>
<dbReference type="Gene3D" id="3.30.9.10">
    <property type="entry name" value="D-Amino Acid Oxidase, subunit A, domain 2"/>
    <property type="match status" value="1"/>
</dbReference>
<dbReference type="AlphaFoldDB" id="A0A0P9SXW8"/>
<comment type="caution">
    <text evidence="4">The sequence shown here is derived from an EMBL/GenBank/DDBJ whole genome shotgun (WGS) entry which is preliminary data.</text>
</comment>
<dbReference type="GO" id="GO:0005737">
    <property type="term" value="C:cytoplasm"/>
    <property type="evidence" value="ECO:0007669"/>
    <property type="project" value="TreeGrafter"/>
</dbReference>
<evidence type="ECO:0000313" key="8">
    <source>
        <dbReference type="Proteomes" id="UP000272627"/>
    </source>
</evidence>
<dbReference type="RefSeq" id="WP_069704357.1">
    <property type="nucleotide sequence ID" value="NZ_BMZW01000051.1"/>
</dbReference>
<evidence type="ECO:0000259" key="2">
    <source>
        <dbReference type="Pfam" id="PF01266"/>
    </source>
</evidence>
<protein>
    <submittedName>
        <fullName evidence="3">D-amino-acid dehydrogenase</fullName>
    </submittedName>
    <submittedName>
        <fullName evidence="4">FAD dependent oxido-reductase</fullName>
    </submittedName>
</protein>
<dbReference type="PROSITE" id="PS51257">
    <property type="entry name" value="PROKAR_LIPOPROTEIN"/>
    <property type="match status" value="1"/>
</dbReference>
<sequence>MPGNSNRKHVVVVGAGIVGLSCAFHLHKAGHRVTVLDGLGQNRCASIGNAGVIATADNIPIGTPETLLAVPGMLLDADSPLKIRPAYLGQIFPWLLRMALASRPSRVEEISASLAALLKGALSAHKEISEAINAHTLVRPSGYLRVFETEEGFARSAGDREIMARREVPFEVMDKEAIRSFDPMLAPIFSKAIFHQQCHSIADPTKYITMLRDFLTKQGVAVIPGLVSNFEILEGRATAALTQMGPVAGDEFVIAAGAWSKNLAKQLGNNVPLDTERGYHMMLRTETGRSLRAPVLWTDRSIVMSPIAGSIRVTSSVEFAGLTAAPNFDLVKKSLPFVKQAVPEINSKPESLWLGFRPSMPDSSAVIGQSTGAPNAWLAFGHGHLGLTLGPETGRLIAGMIDGSIIPAHYRAFAPQRFAH</sequence>
<dbReference type="Gene3D" id="3.50.50.60">
    <property type="entry name" value="FAD/NAD(P)-binding domain"/>
    <property type="match status" value="2"/>
</dbReference>
<evidence type="ECO:0000313" key="7">
    <source>
        <dbReference type="Proteomes" id="UP000050490"/>
    </source>
</evidence>
<evidence type="ECO:0000313" key="5">
    <source>
        <dbReference type="EMBL" id="RML95288.1"/>
    </source>
</evidence>
<evidence type="ECO:0000313" key="6">
    <source>
        <dbReference type="EMBL" id="RMO48401.1"/>
    </source>
</evidence>
<reference evidence="4 7" key="1">
    <citation type="submission" date="2015-09" db="EMBL/GenBank/DDBJ databases">
        <title>Genome announcement of multiple Pseudomonas syringae strains.</title>
        <authorList>
            <person name="Thakur S."/>
            <person name="Wang P.W."/>
            <person name="Gong Y."/>
            <person name="Weir B.S."/>
            <person name="Guttman D.S."/>
        </authorList>
    </citation>
    <scope>NUCLEOTIDE SEQUENCE [LARGE SCALE GENOMIC DNA]</scope>
    <source>
        <strain evidence="4 7">ICMP4455</strain>
    </source>
</reference>
<dbReference type="GO" id="GO:0016491">
    <property type="term" value="F:oxidoreductase activity"/>
    <property type="evidence" value="ECO:0007669"/>
    <property type="project" value="UniProtKB-KW"/>
</dbReference>
<reference evidence="8 9" key="2">
    <citation type="submission" date="2018-08" db="EMBL/GenBank/DDBJ databases">
        <title>Recombination of ecologically and evolutionarily significant loci maintains genetic cohesion in the Pseudomonas syringae species complex.</title>
        <authorList>
            <person name="Dillon M."/>
            <person name="Thakur S."/>
            <person name="Almeida R.N.D."/>
            <person name="Weir B.S."/>
            <person name="Guttman D.S."/>
        </authorList>
    </citation>
    <scope>NUCLEOTIDE SEQUENCE [LARGE SCALE GENOMIC DNA]</scope>
    <source>
        <strain evidence="6 9">ICMP 4316</strain>
        <strain evidence="5 8">ICMP 8636</strain>
    </source>
</reference>
<dbReference type="Proteomes" id="UP000050490">
    <property type="component" value="Unassembled WGS sequence"/>
</dbReference>
<dbReference type="EMBL" id="LJQI01000154">
    <property type="protein sequence ID" value="KPX31918.1"/>
    <property type="molecule type" value="Genomic_DNA"/>
</dbReference>
<dbReference type="PANTHER" id="PTHR13847">
    <property type="entry name" value="SARCOSINE DEHYDROGENASE-RELATED"/>
    <property type="match status" value="1"/>
</dbReference>
<dbReference type="Proteomes" id="UP000275613">
    <property type="component" value="Unassembled WGS sequence"/>
</dbReference>
<dbReference type="Proteomes" id="UP000272627">
    <property type="component" value="Unassembled WGS sequence"/>
</dbReference>